<accession>A0A2U2XAC3</accession>
<dbReference type="GO" id="GO:0030246">
    <property type="term" value="F:carbohydrate binding"/>
    <property type="evidence" value="ECO:0007669"/>
    <property type="project" value="InterPro"/>
</dbReference>
<keyword evidence="5 11" id="KW-0812">Transmembrane</keyword>
<keyword evidence="9 11" id="KW-0472">Membrane</keyword>
<dbReference type="Proteomes" id="UP000245370">
    <property type="component" value="Unassembled WGS sequence"/>
</dbReference>
<keyword evidence="8" id="KW-0406">Ion transport</keyword>
<keyword evidence="10 11" id="KW-0998">Cell outer membrane</keyword>
<dbReference type="Pfam" id="PF07715">
    <property type="entry name" value="Plug"/>
    <property type="match status" value="1"/>
</dbReference>
<dbReference type="InterPro" id="IPR037066">
    <property type="entry name" value="Plug_dom_sf"/>
</dbReference>
<evidence type="ECO:0000256" key="1">
    <source>
        <dbReference type="ARBA" id="ARBA00004571"/>
    </source>
</evidence>
<evidence type="ECO:0000256" key="7">
    <source>
        <dbReference type="ARBA" id="ARBA00023004"/>
    </source>
</evidence>
<dbReference type="AlphaFoldDB" id="A0A2U2XAC3"/>
<proteinExistence type="inferred from homology"/>
<gene>
    <name evidence="13" type="ORF">DIT68_13370</name>
</gene>
<keyword evidence="4" id="KW-0410">Iron transport</keyword>
<dbReference type="SUPFAM" id="SSF56935">
    <property type="entry name" value="Porins"/>
    <property type="match status" value="1"/>
</dbReference>
<dbReference type="PANTHER" id="PTHR32552">
    <property type="entry name" value="FERRICHROME IRON RECEPTOR-RELATED"/>
    <property type="match status" value="1"/>
</dbReference>
<dbReference type="Pfam" id="PF13620">
    <property type="entry name" value="CarboxypepD_reg"/>
    <property type="match status" value="1"/>
</dbReference>
<keyword evidence="13" id="KW-0675">Receptor</keyword>
<dbReference type="PROSITE" id="PS52016">
    <property type="entry name" value="TONB_DEPENDENT_REC_3"/>
    <property type="match status" value="1"/>
</dbReference>
<evidence type="ECO:0000256" key="5">
    <source>
        <dbReference type="ARBA" id="ARBA00022692"/>
    </source>
</evidence>
<dbReference type="InterPro" id="IPR012910">
    <property type="entry name" value="Plug_dom"/>
</dbReference>
<evidence type="ECO:0000256" key="4">
    <source>
        <dbReference type="ARBA" id="ARBA00022496"/>
    </source>
</evidence>
<dbReference type="GO" id="GO:0015344">
    <property type="term" value="F:siderophore uptake transmembrane transporter activity"/>
    <property type="evidence" value="ECO:0007669"/>
    <property type="project" value="TreeGrafter"/>
</dbReference>
<comment type="similarity">
    <text evidence="11">Belongs to the TonB-dependent receptor family.</text>
</comment>
<reference evidence="13 14" key="2">
    <citation type="submission" date="2018-05" db="EMBL/GenBank/DDBJ databases">
        <authorList>
            <person name="Lanie J.A."/>
            <person name="Ng W.-L."/>
            <person name="Kazmierczak K.M."/>
            <person name="Andrzejewski T.M."/>
            <person name="Davidsen T.M."/>
            <person name="Wayne K.J."/>
            <person name="Tettelin H."/>
            <person name="Glass J.I."/>
            <person name="Rusch D."/>
            <person name="Podicherti R."/>
            <person name="Tsui H.-C.T."/>
            <person name="Winkler M.E."/>
        </authorList>
    </citation>
    <scope>NUCLEOTIDE SEQUENCE [LARGE SCALE GENOMIC DNA]</scope>
    <source>
        <strain evidence="13 14">C305</strain>
    </source>
</reference>
<keyword evidence="2 11" id="KW-0813">Transport</keyword>
<evidence type="ECO:0000256" key="10">
    <source>
        <dbReference type="ARBA" id="ARBA00023237"/>
    </source>
</evidence>
<evidence type="ECO:0000256" key="6">
    <source>
        <dbReference type="ARBA" id="ARBA00022729"/>
    </source>
</evidence>
<dbReference type="PANTHER" id="PTHR32552:SF68">
    <property type="entry name" value="FERRICHROME OUTER MEMBRANE TRANSPORTER_PHAGE RECEPTOR"/>
    <property type="match status" value="1"/>
</dbReference>
<protein>
    <submittedName>
        <fullName evidence="13">TonB-dependent siderophore receptor</fullName>
    </submittedName>
</protein>
<dbReference type="Gene3D" id="2.60.40.1120">
    <property type="entry name" value="Carboxypeptidase-like, regulatory domain"/>
    <property type="match status" value="1"/>
</dbReference>
<dbReference type="CDD" id="cd01347">
    <property type="entry name" value="ligand_gated_channel"/>
    <property type="match status" value="1"/>
</dbReference>
<dbReference type="InterPro" id="IPR036942">
    <property type="entry name" value="Beta-barrel_TonB_sf"/>
</dbReference>
<dbReference type="InterPro" id="IPR039426">
    <property type="entry name" value="TonB-dep_rcpt-like"/>
</dbReference>
<dbReference type="SUPFAM" id="SSF49452">
    <property type="entry name" value="Starch-binding domain-like"/>
    <property type="match status" value="1"/>
</dbReference>
<evidence type="ECO:0000256" key="3">
    <source>
        <dbReference type="ARBA" id="ARBA00022452"/>
    </source>
</evidence>
<dbReference type="GO" id="GO:0009279">
    <property type="term" value="C:cell outer membrane"/>
    <property type="evidence" value="ECO:0007669"/>
    <property type="project" value="UniProtKB-SubCell"/>
</dbReference>
<evidence type="ECO:0000313" key="13">
    <source>
        <dbReference type="EMBL" id="PWH84707.1"/>
    </source>
</evidence>
<dbReference type="InterPro" id="IPR013784">
    <property type="entry name" value="Carb-bd-like_fold"/>
</dbReference>
<name>A0A2U2XAC3_9FLAO</name>
<feature type="domain" description="TonB-dependent receptor plug" evidence="12">
    <location>
        <begin position="139"/>
        <end position="233"/>
    </location>
</feature>
<comment type="subcellular location">
    <subcellularLocation>
        <location evidence="1 11">Cell outer membrane</location>
        <topology evidence="1 11">Multi-pass membrane protein</topology>
    </subcellularLocation>
</comment>
<reference evidence="13 14" key="1">
    <citation type="submission" date="2018-05" db="EMBL/GenBank/DDBJ databases">
        <title>Brumimicrobium oceani sp. nov., isolated from coastal sediment.</title>
        <authorList>
            <person name="Kou Y."/>
        </authorList>
    </citation>
    <scope>NUCLEOTIDE SEQUENCE [LARGE SCALE GENOMIC DNA]</scope>
    <source>
        <strain evidence="13 14">C305</strain>
    </source>
</reference>
<keyword evidence="7" id="KW-0408">Iron</keyword>
<evidence type="ECO:0000313" key="14">
    <source>
        <dbReference type="Proteomes" id="UP000245370"/>
    </source>
</evidence>
<keyword evidence="6" id="KW-0732">Signal</keyword>
<organism evidence="13 14">
    <name type="scientific">Brumimicrobium oceani</name>
    <dbReference type="NCBI Taxonomy" id="2100725"/>
    <lineage>
        <taxon>Bacteria</taxon>
        <taxon>Pseudomonadati</taxon>
        <taxon>Bacteroidota</taxon>
        <taxon>Flavobacteriia</taxon>
        <taxon>Flavobacteriales</taxon>
        <taxon>Crocinitomicaceae</taxon>
        <taxon>Brumimicrobium</taxon>
    </lineage>
</organism>
<dbReference type="Gene3D" id="2.170.130.10">
    <property type="entry name" value="TonB-dependent receptor, plug domain"/>
    <property type="match status" value="1"/>
</dbReference>
<evidence type="ECO:0000256" key="11">
    <source>
        <dbReference type="PROSITE-ProRule" id="PRU01360"/>
    </source>
</evidence>
<evidence type="ECO:0000256" key="8">
    <source>
        <dbReference type="ARBA" id="ARBA00023065"/>
    </source>
</evidence>
<evidence type="ECO:0000259" key="12">
    <source>
        <dbReference type="Pfam" id="PF07715"/>
    </source>
</evidence>
<keyword evidence="14" id="KW-1185">Reference proteome</keyword>
<comment type="caution">
    <text evidence="13">The sequence shown here is derived from an EMBL/GenBank/DDBJ whole genome shotgun (WGS) entry which is preliminary data.</text>
</comment>
<dbReference type="EMBL" id="QFRJ01000012">
    <property type="protein sequence ID" value="PWH84707.1"/>
    <property type="molecule type" value="Genomic_DNA"/>
</dbReference>
<evidence type="ECO:0000256" key="2">
    <source>
        <dbReference type="ARBA" id="ARBA00022448"/>
    </source>
</evidence>
<keyword evidence="3 11" id="KW-1134">Transmembrane beta strand</keyword>
<sequence>MKNLNIISKSILVSFLIFCFNNMTWGQTGVVYGKVTSSKPLPIAGVNILISELAVNTYSDENGNYILTGIPYGSYSVQFNSEKFIPEENDLIVNSETTVFNKTLSFPVKVLDQMEVFGIKEKQPDKLDAITRLPLLPTEQIQSISIISEKLIEQQGNLSISEATRNVAGIYTYATYGGVRESMSSRGFRGIPVLKNGVRIHTDFRGSGFSTDFSGVESIQVLKGANSITMGAATDLGSPGGIINIVTKSPKFQNRGNVSMRVGSFNQFRPTFDVENVIGKEGRVSFRINGAYENIRTFQNIEGIGQEKFYINPSLAFRPDNKTEIILELDYLDDVRAFDPGTVNMDQDNLTNAIYELPMDRFLGFRGNNAIQKTTTYTARFRRDLSPKLYLRGAAYFADYNSDAVVSSLNALDRNDSLDINVFENSMYKRSIGKNNARHDKSMVIQMDLIGHKIKTGIFKHTFQAGIDYRSTDLTTSSFNSLVVDTINVTNEVNNDLGADIEDFTLTDTQESTTSGIGVSAQEVLQIGERVRLFGGVRFGTSNSYSPLANANTTETFINPVTGAMIKVWKELSLFGSYTNSTNPRTAAYLDIDGNPLGNETISQFEAGIKSSWFKDRLRFNATYYFITNKGMNIQAAKENPVTGLIELQNYYFQGGNDERKGVEIELVGRLLENLELIIGYSYIDAQYKEHTTFVPGSSPNGTPDHTLNVYLNYSFENQALKGLSLGAGFYYLGERPYNDWTQSNVDFHGISPNVEPWNNKAYSLLNAQVNYDFKNVKDKTLQNFNVRILANNIMNTVGYDAYRTRFINRVTPRNFAIVIGYKF</sequence>
<dbReference type="Gene3D" id="2.40.170.20">
    <property type="entry name" value="TonB-dependent receptor, beta-barrel domain"/>
    <property type="match status" value="1"/>
</dbReference>
<evidence type="ECO:0000256" key="9">
    <source>
        <dbReference type="ARBA" id="ARBA00023136"/>
    </source>
</evidence>